<dbReference type="RefSeq" id="WP_005699649.1">
    <property type="nucleotide sequence ID" value="NZ_AJTC01000020.1"/>
</dbReference>
<protein>
    <submittedName>
        <fullName evidence="2">PF09994 domain protein</fullName>
    </submittedName>
</protein>
<dbReference type="PANTHER" id="PTHR33840">
    <property type="match status" value="1"/>
</dbReference>
<feature type="domain" description="T6SS Phospholipase effector Tle1-like catalytic" evidence="1">
    <location>
        <begin position="9"/>
        <end position="133"/>
    </location>
</feature>
<comment type="caution">
    <text evidence="2">The sequence shown here is derived from an EMBL/GenBank/DDBJ whole genome shotgun (WGS) entry which is preliminary data.</text>
</comment>
<dbReference type="PANTHER" id="PTHR33840:SF1">
    <property type="entry name" value="TLE1 PHOSPHOLIPASE DOMAIN-CONTAINING PROTEIN"/>
    <property type="match status" value="1"/>
</dbReference>
<keyword evidence="3" id="KW-1185">Reference proteome</keyword>
<dbReference type="InterPro" id="IPR018712">
    <property type="entry name" value="Tle1-like_cat"/>
</dbReference>
<sequence>MMSCKVIRIGVFFDGTGNNLTNDEAGRSSNGVSNIGKLYRLYADNEILRGKTPTECLIYIKAIYIEGVGTINNEDDYATGGGAGTLGAQRINQAIEKLSEIRDQFPKSEYKCYIDVFGFSRGAAMARDFINEMYRKHIDLIFTFKFVGLFDTVGSFGLAGNNINYKPITNEDTETDTIKYETSGATFPSRYYEPYNFNLSPRSAEKIVHFIALDEYRKNFPLSDTQGAGLSYYFIGAHSDIGGGYANVEYESLFDYALGNNLMQAEKKLGKPEDGIQFGKDWQCKVDENVYGNSSPYNNFRILCRGSREVTDDLQKVTLVAMYNLAIMENVPFINDIPQNYQDVPFSPDDTSILLKWTKELREYYEIATTNISSLKLLIGGQTAFNNQSELHIRTFFHRSILAKYAHNSSISSFADKTSLPPIGFKHRASSGVTDTIANGARRIRNNPLPIREAYANDIGKAVVIND</sequence>
<organism evidence="2 3">
    <name type="scientific">Haemophilus parainfluenzae HK2019</name>
    <dbReference type="NCBI Taxonomy" id="1095746"/>
    <lineage>
        <taxon>Bacteria</taxon>
        <taxon>Pseudomonadati</taxon>
        <taxon>Pseudomonadota</taxon>
        <taxon>Gammaproteobacteria</taxon>
        <taxon>Pasteurellales</taxon>
        <taxon>Pasteurellaceae</taxon>
        <taxon>Haemophilus</taxon>
    </lineage>
</organism>
<dbReference type="Proteomes" id="UP000003778">
    <property type="component" value="Unassembled WGS sequence"/>
</dbReference>
<reference evidence="2 3" key="1">
    <citation type="submission" date="2012-04" db="EMBL/GenBank/DDBJ databases">
        <authorList>
            <person name="Durkin A.S."/>
            <person name="McCorrison J."/>
            <person name="Torralba M."/>
            <person name="Gillis M."/>
            <person name="Methe B."/>
            <person name="Sutton G."/>
            <person name="Nelson K.E."/>
        </authorList>
    </citation>
    <scope>NUCLEOTIDE SEQUENCE [LARGE SCALE GENOMIC DNA]</scope>
    <source>
        <strain evidence="2 3">HK2019</strain>
    </source>
</reference>
<evidence type="ECO:0000259" key="1">
    <source>
        <dbReference type="Pfam" id="PF09994"/>
    </source>
</evidence>
<proteinExistence type="predicted"/>
<evidence type="ECO:0000313" key="3">
    <source>
        <dbReference type="Proteomes" id="UP000003778"/>
    </source>
</evidence>
<accession>A0ABN0EV52</accession>
<gene>
    <name evidence="2" type="ORF">HMPREF1119_2062</name>
</gene>
<dbReference type="EMBL" id="AJTC01000020">
    <property type="protein sequence ID" value="EIJ30508.1"/>
    <property type="molecule type" value="Genomic_DNA"/>
</dbReference>
<dbReference type="Pfam" id="PF09994">
    <property type="entry name" value="T6SS_Tle1-like_cat"/>
    <property type="match status" value="2"/>
</dbReference>
<evidence type="ECO:0000313" key="2">
    <source>
        <dbReference type="EMBL" id="EIJ30508.1"/>
    </source>
</evidence>
<name>A0ABN0EV52_HAEPA</name>
<feature type="domain" description="T6SS Phospholipase effector Tle1-like catalytic" evidence="1">
    <location>
        <begin position="141"/>
        <end position="258"/>
    </location>
</feature>